<comment type="catalytic activity">
    <reaction evidence="1">
        <text>ATP + protein L-histidine = ADP + protein N-phospho-L-histidine.</text>
        <dbReference type="EC" id="2.7.13.3"/>
    </reaction>
</comment>
<evidence type="ECO:0000313" key="15">
    <source>
        <dbReference type="EMBL" id="SMD42176.1"/>
    </source>
</evidence>
<dbReference type="SMART" id="SM00387">
    <property type="entry name" value="HATPase_c"/>
    <property type="match status" value="1"/>
</dbReference>
<evidence type="ECO:0000259" key="13">
    <source>
        <dbReference type="PROSITE" id="PS50109"/>
    </source>
</evidence>
<dbReference type="SUPFAM" id="SSF55874">
    <property type="entry name" value="ATPase domain of HSP90 chaperone/DNA topoisomerase II/histidine kinase"/>
    <property type="match status" value="1"/>
</dbReference>
<evidence type="ECO:0000313" key="16">
    <source>
        <dbReference type="Proteomes" id="UP000192333"/>
    </source>
</evidence>
<dbReference type="SUPFAM" id="SSF47384">
    <property type="entry name" value="Homodimeric domain of signal transducing histidine kinase"/>
    <property type="match status" value="1"/>
</dbReference>
<evidence type="ECO:0000256" key="10">
    <source>
        <dbReference type="ARBA" id="ARBA00023136"/>
    </source>
</evidence>
<dbReference type="InterPro" id="IPR003594">
    <property type="entry name" value="HATPase_dom"/>
</dbReference>
<accession>A0A1W2H105</accession>
<dbReference type="PANTHER" id="PTHR45436:SF5">
    <property type="entry name" value="SENSOR HISTIDINE KINASE TRCS"/>
    <property type="match status" value="1"/>
</dbReference>
<dbReference type="InterPro" id="IPR050428">
    <property type="entry name" value="TCS_sensor_his_kinase"/>
</dbReference>
<dbReference type="STRING" id="758820.SAMN00777080_0714"/>
<dbReference type="InterPro" id="IPR004358">
    <property type="entry name" value="Sig_transdc_His_kin-like_C"/>
</dbReference>
<feature type="domain" description="Histidine kinase" evidence="13">
    <location>
        <begin position="246"/>
        <end position="460"/>
    </location>
</feature>
<dbReference type="RefSeq" id="WP_084119008.1">
    <property type="nucleotide sequence ID" value="NZ_LT838813.1"/>
</dbReference>
<feature type="transmembrane region" description="Helical" evidence="12">
    <location>
        <begin position="9"/>
        <end position="29"/>
    </location>
</feature>
<dbReference type="Pfam" id="PF00672">
    <property type="entry name" value="HAMP"/>
    <property type="match status" value="1"/>
</dbReference>
<dbReference type="Gene3D" id="3.30.565.10">
    <property type="entry name" value="Histidine kinase-like ATPase, C-terminal domain"/>
    <property type="match status" value="1"/>
</dbReference>
<evidence type="ECO:0000256" key="2">
    <source>
        <dbReference type="ARBA" id="ARBA00004370"/>
    </source>
</evidence>
<dbReference type="PANTHER" id="PTHR45436">
    <property type="entry name" value="SENSOR HISTIDINE KINASE YKOH"/>
    <property type="match status" value="1"/>
</dbReference>
<keyword evidence="10 12" id="KW-0472">Membrane</keyword>
<keyword evidence="4" id="KW-0597">Phosphoprotein</keyword>
<dbReference type="Proteomes" id="UP000192333">
    <property type="component" value="Chromosome I"/>
</dbReference>
<dbReference type="SUPFAM" id="SSF158472">
    <property type="entry name" value="HAMP domain-like"/>
    <property type="match status" value="1"/>
</dbReference>
<dbReference type="InterPro" id="IPR003661">
    <property type="entry name" value="HisK_dim/P_dom"/>
</dbReference>
<dbReference type="InterPro" id="IPR003660">
    <property type="entry name" value="HAMP_dom"/>
</dbReference>
<dbReference type="PROSITE" id="PS50885">
    <property type="entry name" value="HAMP"/>
    <property type="match status" value="1"/>
</dbReference>
<keyword evidence="16" id="KW-1185">Reference proteome</keyword>
<evidence type="ECO:0000256" key="7">
    <source>
        <dbReference type="ARBA" id="ARBA00022777"/>
    </source>
</evidence>
<proteinExistence type="predicted"/>
<dbReference type="SMART" id="SM00304">
    <property type="entry name" value="HAMP"/>
    <property type="match status" value="1"/>
</dbReference>
<evidence type="ECO:0000256" key="12">
    <source>
        <dbReference type="SAM" id="Phobius"/>
    </source>
</evidence>
<evidence type="ECO:0000256" key="11">
    <source>
        <dbReference type="SAM" id="Coils"/>
    </source>
</evidence>
<evidence type="ECO:0000256" key="6">
    <source>
        <dbReference type="ARBA" id="ARBA00022692"/>
    </source>
</evidence>
<sequence>MKLNYKNRISLRLIIASALIVALSFFIIYEVAHWTILFNIDQRLSEELKEHEGQISIIDGEVRFVHKGEWEEREHREIQFNPIYIEIVDKKGNSLDKSPNLGEVNLLFRPDYSDPNKGFNLSLKQGEVRQMQIALNNGDQGVGYLMIATSFSNQSLLLNNLKKILFLLFPLILFSLYLTLRYLAGKSIEPVLYITEKAKEITTKNINERIQLPKHQDEIKDLSMAINDLLDRLEKAMEREKQFTSDASHELRTPLSVLKGNFEVLIRKSREPQEYVSKITSGLKTIDHLNSVLDQLLSLARLQTESIDLHEVDLIYLVEEIVGSVKEHQNFRNISIENQLDQPVYVLSNENALSMVFQNLLENSLKYSQNDSDVQIRIKKSPSGVDVDICDHGIGIEPEHITKIFNPFFRGDSSILGRIKGAGLGLSIVKRLCDDLKIQIEVKSEKDNGTIFTLKFDESLIQS</sequence>
<evidence type="ECO:0000256" key="8">
    <source>
        <dbReference type="ARBA" id="ARBA00022989"/>
    </source>
</evidence>
<evidence type="ECO:0000256" key="5">
    <source>
        <dbReference type="ARBA" id="ARBA00022679"/>
    </source>
</evidence>
<dbReference type="Pfam" id="PF02518">
    <property type="entry name" value="HATPase_c"/>
    <property type="match status" value="1"/>
</dbReference>
<gene>
    <name evidence="15" type="ORF">SAMN00777080_0714</name>
</gene>
<evidence type="ECO:0000256" key="4">
    <source>
        <dbReference type="ARBA" id="ARBA00022553"/>
    </source>
</evidence>
<dbReference type="Gene3D" id="1.10.287.130">
    <property type="match status" value="1"/>
</dbReference>
<dbReference type="SMART" id="SM00388">
    <property type="entry name" value="HisKA"/>
    <property type="match status" value="1"/>
</dbReference>
<dbReference type="Gene3D" id="6.10.340.10">
    <property type="match status" value="1"/>
</dbReference>
<dbReference type="InterPro" id="IPR036097">
    <property type="entry name" value="HisK_dim/P_sf"/>
</dbReference>
<organism evidence="15 16">
    <name type="scientific">Aquiflexum balticum DSM 16537</name>
    <dbReference type="NCBI Taxonomy" id="758820"/>
    <lineage>
        <taxon>Bacteria</taxon>
        <taxon>Pseudomonadati</taxon>
        <taxon>Bacteroidota</taxon>
        <taxon>Cytophagia</taxon>
        <taxon>Cytophagales</taxon>
        <taxon>Cyclobacteriaceae</taxon>
        <taxon>Aquiflexum</taxon>
    </lineage>
</organism>
<dbReference type="Pfam" id="PF00512">
    <property type="entry name" value="HisKA"/>
    <property type="match status" value="1"/>
</dbReference>
<feature type="coiled-coil region" evidence="11">
    <location>
        <begin position="212"/>
        <end position="246"/>
    </location>
</feature>
<keyword evidence="7 15" id="KW-0418">Kinase</keyword>
<keyword evidence="8 12" id="KW-1133">Transmembrane helix</keyword>
<keyword evidence="6 12" id="KW-0812">Transmembrane</keyword>
<name>A0A1W2H105_9BACT</name>
<dbReference type="GO" id="GO:0000155">
    <property type="term" value="F:phosphorelay sensor kinase activity"/>
    <property type="evidence" value="ECO:0007669"/>
    <property type="project" value="InterPro"/>
</dbReference>
<evidence type="ECO:0000259" key="14">
    <source>
        <dbReference type="PROSITE" id="PS50885"/>
    </source>
</evidence>
<dbReference type="PRINTS" id="PR00344">
    <property type="entry name" value="BCTRLSENSOR"/>
</dbReference>
<dbReference type="GO" id="GO:0005886">
    <property type="term" value="C:plasma membrane"/>
    <property type="evidence" value="ECO:0007669"/>
    <property type="project" value="TreeGrafter"/>
</dbReference>
<evidence type="ECO:0000256" key="1">
    <source>
        <dbReference type="ARBA" id="ARBA00000085"/>
    </source>
</evidence>
<keyword evidence="5" id="KW-0808">Transferase</keyword>
<dbReference type="PROSITE" id="PS50109">
    <property type="entry name" value="HIS_KIN"/>
    <property type="match status" value="1"/>
</dbReference>
<dbReference type="InterPro" id="IPR036890">
    <property type="entry name" value="HATPase_C_sf"/>
</dbReference>
<evidence type="ECO:0000256" key="9">
    <source>
        <dbReference type="ARBA" id="ARBA00023012"/>
    </source>
</evidence>
<dbReference type="EMBL" id="LT838813">
    <property type="protein sequence ID" value="SMD42176.1"/>
    <property type="molecule type" value="Genomic_DNA"/>
</dbReference>
<protein>
    <recommendedName>
        <fullName evidence="3">histidine kinase</fullName>
        <ecNumber evidence="3">2.7.13.3</ecNumber>
    </recommendedName>
</protein>
<feature type="domain" description="HAMP" evidence="14">
    <location>
        <begin position="185"/>
        <end position="238"/>
    </location>
</feature>
<keyword evidence="11" id="KW-0175">Coiled coil</keyword>
<dbReference type="EC" id="2.7.13.3" evidence="3"/>
<evidence type="ECO:0000256" key="3">
    <source>
        <dbReference type="ARBA" id="ARBA00012438"/>
    </source>
</evidence>
<reference evidence="16" key="1">
    <citation type="submission" date="2017-04" db="EMBL/GenBank/DDBJ databases">
        <authorList>
            <person name="Varghese N."/>
            <person name="Submissions S."/>
        </authorList>
    </citation>
    <scope>NUCLEOTIDE SEQUENCE [LARGE SCALE GENOMIC DNA]</scope>
    <source>
        <strain evidence="16">DSM 16537</strain>
    </source>
</reference>
<keyword evidence="9" id="KW-0902">Two-component regulatory system</keyword>
<dbReference type="CDD" id="cd00082">
    <property type="entry name" value="HisKA"/>
    <property type="match status" value="1"/>
</dbReference>
<dbReference type="OrthoDB" id="594725at2"/>
<comment type="subcellular location">
    <subcellularLocation>
        <location evidence="2">Membrane</location>
    </subcellularLocation>
</comment>
<dbReference type="AlphaFoldDB" id="A0A1W2H105"/>
<dbReference type="InterPro" id="IPR005467">
    <property type="entry name" value="His_kinase_dom"/>
</dbReference>